<accession>A0A1L9TDG7</accession>
<sequence>MLGQRTCKPVWKARNQFTLHGSQFGGVRSGGAPGHQMGMQPWRYQPDSNSPRCNAYPWNSTMSEGSGRFVLFSVWGKARWSLTRMAIMLIFVPHKCTLVLSDQTNTDNSRPEPQNGRDNKSWKIQLDGPERANRQWIVTDSGHLPGDSAGPEVAKLRGPLRRRPTGQCWTFDRCWFGYKQIACLIEKNQTRACRAPPAIRYLQCIHLDNYC</sequence>
<dbReference type="EMBL" id="KV878588">
    <property type="protein sequence ID" value="OJJ57467.1"/>
    <property type="molecule type" value="Genomic_DNA"/>
</dbReference>
<dbReference type="GeneID" id="63755917"/>
<dbReference type="RefSeq" id="XP_040701273.1">
    <property type="nucleotide sequence ID" value="XM_040839844.1"/>
</dbReference>
<reference evidence="3" key="1">
    <citation type="journal article" date="2017" name="Genome Biol.">
        <title>Comparative genomics reveals high biological diversity and specific adaptations in the industrially and medically important fungal genus Aspergillus.</title>
        <authorList>
            <person name="de Vries R.P."/>
            <person name="Riley R."/>
            <person name="Wiebenga A."/>
            <person name="Aguilar-Osorio G."/>
            <person name="Amillis S."/>
            <person name="Uchima C.A."/>
            <person name="Anderluh G."/>
            <person name="Asadollahi M."/>
            <person name="Askin M."/>
            <person name="Barry K."/>
            <person name="Battaglia E."/>
            <person name="Bayram O."/>
            <person name="Benocci T."/>
            <person name="Braus-Stromeyer S.A."/>
            <person name="Caldana C."/>
            <person name="Canovas D."/>
            <person name="Cerqueira G.C."/>
            <person name="Chen F."/>
            <person name="Chen W."/>
            <person name="Choi C."/>
            <person name="Clum A."/>
            <person name="Dos Santos R.A."/>
            <person name="Damasio A.R."/>
            <person name="Diallinas G."/>
            <person name="Emri T."/>
            <person name="Fekete E."/>
            <person name="Flipphi M."/>
            <person name="Freyberg S."/>
            <person name="Gallo A."/>
            <person name="Gournas C."/>
            <person name="Habgood R."/>
            <person name="Hainaut M."/>
            <person name="Harispe M.L."/>
            <person name="Henrissat B."/>
            <person name="Hilden K.S."/>
            <person name="Hope R."/>
            <person name="Hossain A."/>
            <person name="Karabika E."/>
            <person name="Karaffa L."/>
            <person name="Karanyi Z."/>
            <person name="Krasevec N."/>
            <person name="Kuo A."/>
            <person name="Kusch H."/>
            <person name="LaButti K."/>
            <person name="Lagendijk E.L."/>
            <person name="Lapidus A."/>
            <person name="Levasseur A."/>
            <person name="Lindquist E."/>
            <person name="Lipzen A."/>
            <person name="Logrieco A.F."/>
            <person name="MacCabe A."/>
            <person name="Maekelae M.R."/>
            <person name="Malavazi I."/>
            <person name="Melin P."/>
            <person name="Meyer V."/>
            <person name="Mielnichuk N."/>
            <person name="Miskei M."/>
            <person name="Molnar A.P."/>
            <person name="Mule G."/>
            <person name="Ngan C.Y."/>
            <person name="Orejas M."/>
            <person name="Orosz E."/>
            <person name="Ouedraogo J.P."/>
            <person name="Overkamp K.M."/>
            <person name="Park H.-S."/>
            <person name="Perrone G."/>
            <person name="Piumi F."/>
            <person name="Punt P.J."/>
            <person name="Ram A.F."/>
            <person name="Ramon A."/>
            <person name="Rauscher S."/>
            <person name="Record E."/>
            <person name="Riano-Pachon D.M."/>
            <person name="Robert V."/>
            <person name="Roehrig J."/>
            <person name="Ruller R."/>
            <person name="Salamov A."/>
            <person name="Salih N.S."/>
            <person name="Samson R.A."/>
            <person name="Sandor E."/>
            <person name="Sanguinetti M."/>
            <person name="Schuetze T."/>
            <person name="Sepcic K."/>
            <person name="Shelest E."/>
            <person name="Sherlock G."/>
            <person name="Sophianopoulou V."/>
            <person name="Squina F.M."/>
            <person name="Sun H."/>
            <person name="Susca A."/>
            <person name="Todd R.B."/>
            <person name="Tsang A."/>
            <person name="Unkles S.E."/>
            <person name="van de Wiele N."/>
            <person name="van Rossen-Uffink D."/>
            <person name="Oliveira J.V."/>
            <person name="Vesth T.C."/>
            <person name="Visser J."/>
            <person name="Yu J.-H."/>
            <person name="Zhou M."/>
            <person name="Andersen M.R."/>
            <person name="Archer D.B."/>
            <person name="Baker S.E."/>
            <person name="Benoit I."/>
            <person name="Brakhage A.A."/>
            <person name="Braus G.H."/>
            <person name="Fischer R."/>
            <person name="Frisvad J.C."/>
            <person name="Goldman G.H."/>
            <person name="Houbraken J."/>
            <person name="Oakley B."/>
            <person name="Pocsi I."/>
            <person name="Scazzocchio C."/>
            <person name="Seiboth B."/>
            <person name="vanKuyk P.A."/>
            <person name="Wortman J."/>
            <person name="Dyer P.S."/>
            <person name="Grigoriev I.V."/>
        </authorList>
    </citation>
    <scope>NUCLEOTIDE SEQUENCE [LARGE SCALE GENOMIC DNA]</scope>
    <source>
        <strain evidence="3">CBS 593.65</strain>
    </source>
</reference>
<dbReference type="Proteomes" id="UP000184356">
    <property type="component" value="Unassembled WGS sequence"/>
</dbReference>
<evidence type="ECO:0000313" key="3">
    <source>
        <dbReference type="Proteomes" id="UP000184356"/>
    </source>
</evidence>
<organism evidence="2 3">
    <name type="scientific">Aspergillus sydowii CBS 593.65</name>
    <dbReference type="NCBI Taxonomy" id="1036612"/>
    <lineage>
        <taxon>Eukaryota</taxon>
        <taxon>Fungi</taxon>
        <taxon>Dikarya</taxon>
        <taxon>Ascomycota</taxon>
        <taxon>Pezizomycotina</taxon>
        <taxon>Eurotiomycetes</taxon>
        <taxon>Eurotiomycetidae</taxon>
        <taxon>Eurotiales</taxon>
        <taxon>Aspergillaceae</taxon>
        <taxon>Aspergillus</taxon>
        <taxon>Aspergillus subgen. Nidulantes</taxon>
    </lineage>
</organism>
<proteinExistence type="predicted"/>
<gene>
    <name evidence="2" type="ORF">ASPSYDRAFT_1055582</name>
</gene>
<evidence type="ECO:0000313" key="2">
    <source>
        <dbReference type="EMBL" id="OJJ57467.1"/>
    </source>
</evidence>
<feature type="compositionally biased region" description="Polar residues" evidence="1">
    <location>
        <begin position="103"/>
        <end position="112"/>
    </location>
</feature>
<feature type="region of interest" description="Disordered" evidence="1">
    <location>
        <begin position="103"/>
        <end position="122"/>
    </location>
</feature>
<evidence type="ECO:0000256" key="1">
    <source>
        <dbReference type="SAM" id="MobiDB-lite"/>
    </source>
</evidence>
<protein>
    <submittedName>
        <fullName evidence="2">Uncharacterized protein</fullName>
    </submittedName>
</protein>
<name>A0A1L9TDG7_9EURO</name>
<dbReference type="AlphaFoldDB" id="A0A1L9TDG7"/>
<dbReference type="VEuPathDB" id="FungiDB:ASPSYDRAFT_1055582"/>
<keyword evidence="3" id="KW-1185">Reference proteome</keyword>